<protein>
    <submittedName>
        <fullName evidence="2">Uncharacterized protein</fullName>
    </submittedName>
</protein>
<dbReference type="InParanoid" id="A0A5C3PCX5"/>
<keyword evidence="1" id="KW-1133">Transmembrane helix</keyword>
<dbReference type="EMBL" id="ML211180">
    <property type="protein sequence ID" value="TFK86847.1"/>
    <property type="molecule type" value="Genomic_DNA"/>
</dbReference>
<feature type="transmembrane region" description="Helical" evidence="1">
    <location>
        <begin position="43"/>
        <end position="65"/>
    </location>
</feature>
<sequence>MRRSRVRLRAYRRALMIITVFEEYEAYEPCTSGHSARGLDTDVIMLVCNYAMLFYGGVCATVIGVTS</sequence>
<evidence type="ECO:0000313" key="2">
    <source>
        <dbReference type="EMBL" id="TFK86847.1"/>
    </source>
</evidence>
<reference evidence="2 3" key="1">
    <citation type="journal article" date="2019" name="Nat. Ecol. Evol.">
        <title>Megaphylogeny resolves global patterns of mushroom evolution.</title>
        <authorList>
            <person name="Varga T."/>
            <person name="Krizsan K."/>
            <person name="Foldi C."/>
            <person name="Dima B."/>
            <person name="Sanchez-Garcia M."/>
            <person name="Sanchez-Ramirez S."/>
            <person name="Szollosi G.J."/>
            <person name="Szarkandi J.G."/>
            <person name="Papp V."/>
            <person name="Albert L."/>
            <person name="Andreopoulos W."/>
            <person name="Angelini C."/>
            <person name="Antonin V."/>
            <person name="Barry K.W."/>
            <person name="Bougher N.L."/>
            <person name="Buchanan P."/>
            <person name="Buyck B."/>
            <person name="Bense V."/>
            <person name="Catcheside P."/>
            <person name="Chovatia M."/>
            <person name="Cooper J."/>
            <person name="Damon W."/>
            <person name="Desjardin D."/>
            <person name="Finy P."/>
            <person name="Geml J."/>
            <person name="Haridas S."/>
            <person name="Hughes K."/>
            <person name="Justo A."/>
            <person name="Karasinski D."/>
            <person name="Kautmanova I."/>
            <person name="Kiss B."/>
            <person name="Kocsube S."/>
            <person name="Kotiranta H."/>
            <person name="LaButti K.M."/>
            <person name="Lechner B.E."/>
            <person name="Liimatainen K."/>
            <person name="Lipzen A."/>
            <person name="Lukacs Z."/>
            <person name="Mihaltcheva S."/>
            <person name="Morgado L.N."/>
            <person name="Niskanen T."/>
            <person name="Noordeloos M.E."/>
            <person name="Ohm R.A."/>
            <person name="Ortiz-Santana B."/>
            <person name="Ovrebo C."/>
            <person name="Racz N."/>
            <person name="Riley R."/>
            <person name="Savchenko A."/>
            <person name="Shiryaev A."/>
            <person name="Soop K."/>
            <person name="Spirin V."/>
            <person name="Szebenyi C."/>
            <person name="Tomsovsky M."/>
            <person name="Tulloss R.E."/>
            <person name="Uehling J."/>
            <person name="Grigoriev I.V."/>
            <person name="Vagvolgyi C."/>
            <person name="Papp T."/>
            <person name="Martin F.M."/>
            <person name="Miettinen O."/>
            <person name="Hibbett D.S."/>
            <person name="Nagy L.G."/>
        </authorList>
    </citation>
    <scope>NUCLEOTIDE SEQUENCE [LARGE SCALE GENOMIC DNA]</scope>
    <source>
        <strain evidence="2 3">HHB13444</strain>
    </source>
</reference>
<evidence type="ECO:0000313" key="3">
    <source>
        <dbReference type="Proteomes" id="UP000308197"/>
    </source>
</evidence>
<evidence type="ECO:0000256" key="1">
    <source>
        <dbReference type="SAM" id="Phobius"/>
    </source>
</evidence>
<keyword evidence="1" id="KW-0472">Membrane</keyword>
<proteinExistence type="predicted"/>
<gene>
    <name evidence="2" type="ORF">K466DRAFT_136293</name>
</gene>
<dbReference type="Proteomes" id="UP000308197">
    <property type="component" value="Unassembled WGS sequence"/>
</dbReference>
<keyword evidence="1" id="KW-0812">Transmembrane</keyword>
<name>A0A5C3PCX5_9APHY</name>
<dbReference type="AlphaFoldDB" id="A0A5C3PCX5"/>
<organism evidence="2 3">
    <name type="scientific">Polyporus arcularius HHB13444</name>
    <dbReference type="NCBI Taxonomy" id="1314778"/>
    <lineage>
        <taxon>Eukaryota</taxon>
        <taxon>Fungi</taxon>
        <taxon>Dikarya</taxon>
        <taxon>Basidiomycota</taxon>
        <taxon>Agaricomycotina</taxon>
        <taxon>Agaricomycetes</taxon>
        <taxon>Polyporales</taxon>
        <taxon>Polyporaceae</taxon>
        <taxon>Polyporus</taxon>
    </lineage>
</organism>
<accession>A0A5C3PCX5</accession>
<keyword evidence="3" id="KW-1185">Reference proteome</keyword>